<evidence type="ECO:0000313" key="2">
    <source>
        <dbReference type="Ensembl" id="ENSCSAVP00000000991.1"/>
    </source>
</evidence>
<dbReference type="STRING" id="51511.ENSCSAVP00000000991"/>
<dbReference type="Ensembl" id="ENSCSAVT00000001002.1">
    <property type="protein sequence ID" value="ENSCSAVP00000000991.1"/>
    <property type="gene ID" value="ENSCSAVG00000000559.1"/>
</dbReference>
<reference evidence="3" key="1">
    <citation type="submission" date="2003-08" db="EMBL/GenBank/DDBJ databases">
        <authorList>
            <person name="Birren B."/>
            <person name="Nusbaum C."/>
            <person name="Abebe A."/>
            <person name="Abouelleil A."/>
            <person name="Adekoya E."/>
            <person name="Ait-zahra M."/>
            <person name="Allen N."/>
            <person name="Allen T."/>
            <person name="An P."/>
            <person name="Anderson M."/>
            <person name="Anderson S."/>
            <person name="Arachchi H."/>
            <person name="Armbruster J."/>
            <person name="Bachantsang P."/>
            <person name="Baldwin J."/>
            <person name="Barry A."/>
            <person name="Bayul T."/>
            <person name="Blitshsteyn B."/>
            <person name="Bloom T."/>
            <person name="Blye J."/>
            <person name="Boguslavskiy L."/>
            <person name="Borowsky M."/>
            <person name="Boukhgalter B."/>
            <person name="Brunache A."/>
            <person name="Butler J."/>
            <person name="Calixte N."/>
            <person name="Calvo S."/>
            <person name="Camarata J."/>
            <person name="Campo K."/>
            <person name="Chang J."/>
            <person name="Cheshatsang Y."/>
            <person name="Citroen M."/>
            <person name="Collymore A."/>
            <person name="Considine T."/>
            <person name="Cook A."/>
            <person name="Cooke P."/>
            <person name="Corum B."/>
            <person name="Cuomo C."/>
            <person name="David R."/>
            <person name="Dawoe T."/>
            <person name="Degray S."/>
            <person name="Dodge S."/>
            <person name="Dooley K."/>
            <person name="Dorje P."/>
            <person name="Dorjee K."/>
            <person name="Dorris L."/>
            <person name="Duffey N."/>
            <person name="Dupes A."/>
            <person name="Elkins T."/>
            <person name="Engels R."/>
            <person name="Erickson J."/>
            <person name="Farina A."/>
            <person name="Faro S."/>
            <person name="Ferreira P."/>
            <person name="Fischer H."/>
            <person name="Fitzgerald M."/>
            <person name="Foley K."/>
            <person name="Gage D."/>
            <person name="Galagan J."/>
            <person name="Gearin G."/>
            <person name="Gnerre S."/>
            <person name="Gnirke A."/>
            <person name="Goyette A."/>
            <person name="Graham J."/>
            <person name="Grandbois E."/>
            <person name="Gyaltsen K."/>
            <person name="Hafez N."/>
            <person name="Hagopian D."/>
            <person name="Hagos B."/>
            <person name="Hall J."/>
            <person name="Hatcher B."/>
            <person name="Heller A."/>
            <person name="Higgins H."/>
            <person name="Honan T."/>
            <person name="Horn A."/>
            <person name="Houde N."/>
            <person name="Hughes L."/>
            <person name="Hulme W."/>
            <person name="Husby E."/>
            <person name="Iliev I."/>
            <person name="Jaffe D."/>
            <person name="Jones C."/>
            <person name="Kamal M."/>
            <person name="Kamat A."/>
            <person name="Kamvysselis M."/>
            <person name="Karlsson E."/>
            <person name="Kells C."/>
            <person name="Kieu A."/>
            <person name="Kisner P."/>
            <person name="Kodira C."/>
            <person name="Kulbokas E."/>
            <person name="Labutti K."/>
            <person name="Lama D."/>
            <person name="Landers T."/>
            <person name="Leger J."/>
            <person name="Levine S."/>
            <person name="Lewis D."/>
            <person name="Lewis T."/>
            <person name="Lindblad-toh K."/>
            <person name="Liu X."/>
            <person name="Lokyitsang T."/>
            <person name="Lokyitsang Y."/>
            <person name="Lucien O."/>
            <person name="Lui A."/>
            <person name="Ma L.J."/>
            <person name="Mabbitt R."/>
            <person name="Macdonald J."/>
            <person name="Maclean C."/>
            <person name="Major J."/>
            <person name="Manning J."/>
            <person name="Marabella R."/>
            <person name="Maru K."/>
            <person name="Matthews C."/>
            <person name="Mauceli E."/>
            <person name="Mccarthy M."/>
            <person name="Mcdonough S."/>
            <person name="Mcghee T."/>
            <person name="Meldrim J."/>
            <person name="Meneus L."/>
            <person name="Mesirov J."/>
            <person name="Mihalev A."/>
            <person name="Mihova T."/>
            <person name="Mikkelsen T."/>
            <person name="Mlenga V."/>
            <person name="Moru K."/>
            <person name="Mozes J."/>
            <person name="Mulrain L."/>
            <person name="Munson G."/>
            <person name="Naylor J."/>
            <person name="Newes C."/>
            <person name="Nguyen C."/>
            <person name="Nguyen N."/>
            <person name="Nguyen T."/>
            <person name="Nicol R."/>
            <person name="Nielsen C."/>
            <person name="Nizzari M."/>
            <person name="Norbu C."/>
            <person name="Norbu N."/>
            <person name="O'donnell P."/>
            <person name="Okoawo O."/>
            <person name="O'leary S."/>
            <person name="Omotosho B."/>
            <person name="O'neill K."/>
            <person name="Osman S."/>
            <person name="Parker S."/>
            <person name="Perrin D."/>
            <person name="Phunkhang P."/>
            <person name="Piqani B."/>
            <person name="Purcell S."/>
            <person name="Rachupka T."/>
            <person name="Ramasamy U."/>
            <person name="Rameau R."/>
            <person name="Ray V."/>
            <person name="Raymond C."/>
            <person name="Retta R."/>
            <person name="Richardson S."/>
            <person name="Rise C."/>
            <person name="Rodriguez J."/>
            <person name="Rogers J."/>
            <person name="Rogov P."/>
            <person name="Rutman M."/>
            <person name="Schupbach R."/>
            <person name="Seaman C."/>
            <person name="Settipalli S."/>
            <person name="Sharpe T."/>
            <person name="Sheridan J."/>
            <person name="Sherpa N."/>
            <person name="Shi J."/>
            <person name="Smirnov S."/>
            <person name="Smith C."/>
            <person name="Sougnez C."/>
            <person name="Spencer B."/>
            <person name="Stalker J."/>
            <person name="Stange-thomann N."/>
            <person name="Stavropoulos S."/>
            <person name="Stetson K."/>
            <person name="Stone C."/>
            <person name="Stone S."/>
            <person name="Stubbs M."/>
            <person name="Talamas J."/>
            <person name="Tchuinga P."/>
            <person name="Tenzing P."/>
            <person name="Tesfaye S."/>
            <person name="Theodore J."/>
            <person name="Thoulutsang Y."/>
            <person name="Topham K."/>
            <person name="Towey S."/>
            <person name="Tsamla T."/>
            <person name="Tsomo N."/>
            <person name="Vallee D."/>
            <person name="Vassiliev H."/>
            <person name="Venkataraman V."/>
            <person name="Vinson J."/>
            <person name="Vo A."/>
            <person name="Wade C."/>
            <person name="Wang S."/>
            <person name="Wangchuk T."/>
            <person name="Wangdi T."/>
            <person name="Whittaker C."/>
            <person name="Wilkinson J."/>
            <person name="Wu Y."/>
            <person name="Wyman D."/>
            <person name="Yadav S."/>
            <person name="Yang S."/>
            <person name="Yang X."/>
            <person name="Yeager S."/>
            <person name="Yee E."/>
            <person name="Young G."/>
            <person name="Zainoun J."/>
            <person name="Zembeck L."/>
            <person name="Zimmer A."/>
            <person name="Zody M."/>
            <person name="Lander E."/>
        </authorList>
    </citation>
    <scope>NUCLEOTIDE SEQUENCE [LARGE SCALE GENOMIC DNA]</scope>
</reference>
<dbReference type="Proteomes" id="UP000007875">
    <property type="component" value="Unassembled WGS sequence"/>
</dbReference>
<dbReference type="GO" id="GO:0005762">
    <property type="term" value="C:mitochondrial large ribosomal subunit"/>
    <property type="evidence" value="ECO:0007669"/>
    <property type="project" value="TreeGrafter"/>
</dbReference>
<organism evidence="2 3">
    <name type="scientific">Ciona savignyi</name>
    <name type="common">Pacific transparent sea squirt</name>
    <dbReference type="NCBI Taxonomy" id="51511"/>
    <lineage>
        <taxon>Eukaryota</taxon>
        <taxon>Metazoa</taxon>
        <taxon>Chordata</taxon>
        <taxon>Tunicata</taxon>
        <taxon>Ascidiacea</taxon>
        <taxon>Phlebobranchia</taxon>
        <taxon>Cionidae</taxon>
        <taxon>Ciona</taxon>
    </lineage>
</organism>
<dbReference type="InterPro" id="IPR021757">
    <property type="entry name" value="Ribosomal_mL46_N"/>
</dbReference>
<evidence type="ECO:0000313" key="3">
    <source>
        <dbReference type="Proteomes" id="UP000007875"/>
    </source>
</evidence>
<sequence>MNVSSCAAILHRSLSVGLLNSTKGVAIRQSLRGLTHQPNKLCDIDAEARTANREPSPWKICAAVCQIRLPIQTRELSDIEKKYAELTNTLEYERSVLSDWEVEKNRQAELIRDIESGEKNPEEMDFKVSNQDLEEMCETELQQFQESNEILTTEDADLTNLSRKPTETLVLTTQQKLGNDNVWMLPMEGWVENETLRQCAERALLTHCGPDLVAQFISNGPSGFYKYKFPKEARENSLVGAKLFIYNAYLPRIFETEAKFHFQANLDENKILQHAWLSREELKSYVKPKFTNVIQKIM</sequence>
<dbReference type="PANTHER" id="PTHR13124">
    <property type="entry name" value="39S RIBOSOMAL PROTEIN L46, MITOCHONDRIAL PRECURSOR-RELATED"/>
    <property type="match status" value="1"/>
</dbReference>
<dbReference type="OMA" id="MLPRYCK"/>
<feature type="domain" description="Large ribosomal subunit protein mL46 N-terminal" evidence="1">
    <location>
        <begin position="58"/>
        <end position="155"/>
    </location>
</feature>
<reference evidence="2" key="3">
    <citation type="submission" date="2025-09" db="UniProtKB">
        <authorList>
            <consortium name="Ensembl"/>
        </authorList>
    </citation>
    <scope>IDENTIFICATION</scope>
</reference>
<name>H2Y6P3_CIOSA</name>
<dbReference type="eggNOG" id="KOG4548">
    <property type="taxonomic scope" value="Eukaryota"/>
</dbReference>
<dbReference type="GeneTree" id="ENSGT00390000015400"/>
<dbReference type="InterPro" id="IPR040008">
    <property type="entry name" value="Ribosomal_mL46"/>
</dbReference>
<proteinExistence type="predicted"/>
<protein>
    <recommendedName>
        <fullName evidence="1">Large ribosomal subunit protein mL46 N-terminal domain-containing protein</fullName>
    </recommendedName>
</protein>
<keyword evidence="3" id="KW-1185">Reference proteome</keyword>
<dbReference type="Pfam" id="PF11788">
    <property type="entry name" value="MRP-L46"/>
    <property type="match status" value="1"/>
</dbReference>
<dbReference type="Gene3D" id="3.90.79.10">
    <property type="entry name" value="Nucleoside Triphosphate Pyrophosphohydrolase"/>
    <property type="match status" value="1"/>
</dbReference>
<dbReference type="PANTHER" id="PTHR13124:SF12">
    <property type="entry name" value="LARGE RIBOSOMAL SUBUNIT PROTEIN ML46"/>
    <property type="match status" value="1"/>
</dbReference>
<evidence type="ECO:0000259" key="1">
    <source>
        <dbReference type="Pfam" id="PF11788"/>
    </source>
</evidence>
<reference evidence="2" key="2">
    <citation type="submission" date="2025-08" db="UniProtKB">
        <authorList>
            <consortium name="Ensembl"/>
        </authorList>
    </citation>
    <scope>IDENTIFICATION</scope>
</reference>
<dbReference type="GO" id="GO:0003735">
    <property type="term" value="F:structural constituent of ribosome"/>
    <property type="evidence" value="ECO:0007669"/>
    <property type="project" value="InterPro"/>
</dbReference>
<dbReference type="AlphaFoldDB" id="H2Y6P3"/>
<dbReference type="InParanoid" id="H2Y6P3"/>
<dbReference type="HOGENOM" id="CLU_079736_1_0_1"/>
<accession>H2Y6P3</accession>